<dbReference type="Gene3D" id="3.30.590.20">
    <property type="match status" value="1"/>
</dbReference>
<feature type="region of interest" description="Disordered" evidence="6">
    <location>
        <begin position="156"/>
        <end position="244"/>
    </location>
</feature>
<dbReference type="eggNOG" id="COG3572">
    <property type="taxonomic scope" value="Bacteria"/>
</dbReference>
<comment type="caution">
    <text evidence="7">The sequence shown here is derived from an EMBL/GenBank/DDBJ whole genome shotgun (WGS) entry which is preliminary data.</text>
</comment>
<evidence type="ECO:0000313" key="8">
    <source>
        <dbReference type="Proteomes" id="UP000006265"/>
    </source>
</evidence>
<dbReference type="EMBL" id="AMRA01000107">
    <property type="protein sequence ID" value="EKF21970.1"/>
    <property type="molecule type" value="Genomic_DNA"/>
</dbReference>
<dbReference type="InterPro" id="IPR014746">
    <property type="entry name" value="Gln_synth/guanido_kin_cat_dom"/>
</dbReference>
<proteinExistence type="predicted"/>
<dbReference type="PANTHER" id="PTHR34378:SF1">
    <property type="entry name" value="GLUTAMATE--CYSTEINE LIGASE, CHLOROPLASTIC"/>
    <property type="match status" value="1"/>
</dbReference>
<dbReference type="GO" id="GO:0004357">
    <property type="term" value="F:glutamate-cysteine ligase activity"/>
    <property type="evidence" value="ECO:0007669"/>
    <property type="project" value="UniProtKB-EC"/>
</dbReference>
<dbReference type="InterPro" id="IPR035434">
    <property type="entry name" value="GCL_bact_plant"/>
</dbReference>
<dbReference type="GO" id="GO:0005524">
    <property type="term" value="F:ATP binding"/>
    <property type="evidence" value="ECO:0007669"/>
    <property type="project" value="UniProtKB-KW"/>
</dbReference>
<evidence type="ECO:0000256" key="2">
    <source>
        <dbReference type="ARBA" id="ARBA00022598"/>
    </source>
</evidence>
<dbReference type="InterPro" id="IPR006336">
    <property type="entry name" value="GCS2"/>
</dbReference>
<evidence type="ECO:0000256" key="3">
    <source>
        <dbReference type="ARBA" id="ARBA00022741"/>
    </source>
</evidence>
<dbReference type="PANTHER" id="PTHR34378">
    <property type="entry name" value="GLUTAMATE--CYSTEINE LIGASE, CHLOROPLASTIC"/>
    <property type="match status" value="1"/>
</dbReference>
<evidence type="ECO:0000256" key="5">
    <source>
        <dbReference type="ARBA" id="ARBA00048819"/>
    </source>
</evidence>
<dbReference type="PATRIC" id="fig|1122247.3.peg.3872"/>
<evidence type="ECO:0000256" key="6">
    <source>
        <dbReference type="SAM" id="MobiDB-lite"/>
    </source>
</evidence>
<name>K5BAB9_MYCHD</name>
<keyword evidence="4" id="KW-0067">ATP-binding</keyword>
<comment type="catalytic activity">
    <reaction evidence="5">
        <text>L-cysteine + L-glutamate + ATP = gamma-L-glutamyl-L-cysteine + ADP + phosphate + H(+)</text>
        <dbReference type="Rhea" id="RHEA:13285"/>
        <dbReference type="ChEBI" id="CHEBI:15378"/>
        <dbReference type="ChEBI" id="CHEBI:29985"/>
        <dbReference type="ChEBI" id="CHEBI:30616"/>
        <dbReference type="ChEBI" id="CHEBI:35235"/>
        <dbReference type="ChEBI" id="CHEBI:43474"/>
        <dbReference type="ChEBI" id="CHEBI:58173"/>
        <dbReference type="ChEBI" id="CHEBI:456216"/>
        <dbReference type="EC" id="6.3.2.2"/>
    </reaction>
</comment>
<feature type="compositionally biased region" description="Low complexity" evidence="6">
    <location>
        <begin position="230"/>
        <end position="244"/>
    </location>
</feature>
<keyword evidence="8" id="KW-1185">Reference proteome</keyword>
<dbReference type="Pfam" id="PF04107">
    <property type="entry name" value="GCS2"/>
    <property type="match status" value="1"/>
</dbReference>
<dbReference type="GO" id="GO:0006750">
    <property type="term" value="P:glutathione biosynthetic process"/>
    <property type="evidence" value="ECO:0007669"/>
    <property type="project" value="InterPro"/>
</dbReference>
<keyword evidence="2 7" id="KW-0436">Ligase</keyword>
<evidence type="ECO:0000256" key="4">
    <source>
        <dbReference type="ARBA" id="ARBA00022840"/>
    </source>
</evidence>
<organism evidence="7 8">
    <name type="scientific">Mycolicibacterium hassiacum (strain DSM 44199 / CIP 105218 / JCM 12690 / 3849)</name>
    <name type="common">Mycobacterium hassiacum</name>
    <dbReference type="NCBI Taxonomy" id="1122247"/>
    <lineage>
        <taxon>Bacteria</taxon>
        <taxon>Bacillati</taxon>
        <taxon>Actinomycetota</taxon>
        <taxon>Actinomycetes</taxon>
        <taxon>Mycobacteriales</taxon>
        <taxon>Mycobacteriaceae</taxon>
        <taxon>Mycolicibacterium</taxon>
    </lineage>
</organism>
<protein>
    <recommendedName>
        <fullName evidence="1">glutamate--cysteine ligase</fullName>
        <ecNumber evidence="1">6.3.2.2</ecNumber>
    </recommendedName>
</protein>
<reference evidence="7 8" key="1">
    <citation type="journal article" date="2012" name="J. Bacteriol.">
        <title>Genome sequence of Mycobacterium hassiacum DSM 44199, a rare source of heat-stable mycobacterial proteins.</title>
        <authorList>
            <person name="Tiago I."/>
            <person name="Maranha A."/>
            <person name="Mendes V."/>
            <person name="Alarico S."/>
            <person name="Moynihan P.J."/>
            <person name="Clarke A.J."/>
            <person name="Macedo-Ribeiro S."/>
            <person name="Pereira P.J."/>
            <person name="Empadinhas N."/>
        </authorList>
    </citation>
    <scope>NUCLEOTIDE SEQUENCE [LARGE SCALE GENOMIC DNA]</scope>
    <source>
        <strain evidence="8">DSM 44199 / CIP 105218 / JCM 12690 / 3849</strain>
    </source>
</reference>
<evidence type="ECO:0000256" key="1">
    <source>
        <dbReference type="ARBA" id="ARBA00012220"/>
    </source>
</evidence>
<sequence>MTFTVAPGVVGAREAAGSELADAHAAAAYISDSCLRDGPLGRVGLELEAHCFDLAQPLRRPDWARLRHVIDALPPLPGGSRVTVEPGGAVELSGPPRDGAPAAIAAMAADRAVLRDAFATAGLGLVLLGADPLRPARRVNPAARYQAMEAFFAATGTATPGAGDDDLHRIGADQPGRRPPPPVGRAGPAGARPRAHHGRDRRELPAAARQVHRLALGAATDLERTRRGALRPGARLGRLGRPGR</sequence>
<evidence type="ECO:0000313" key="7">
    <source>
        <dbReference type="EMBL" id="EKF21970.1"/>
    </source>
</evidence>
<dbReference type="Proteomes" id="UP000006265">
    <property type="component" value="Unassembled WGS sequence"/>
</dbReference>
<keyword evidence="3" id="KW-0547">Nucleotide-binding</keyword>
<dbReference type="EC" id="6.3.2.2" evidence="1"/>
<dbReference type="AlphaFoldDB" id="K5BAB9"/>
<accession>K5BAB9</accession>
<dbReference type="SUPFAM" id="SSF55931">
    <property type="entry name" value="Glutamine synthetase/guanido kinase"/>
    <property type="match status" value="1"/>
</dbReference>
<gene>
    <name evidence="7" type="ORF">C731_4036</name>
</gene>